<proteinExistence type="predicted"/>
<dbReference type="EMBL" id="CDMZ01001474">
    <property type="protein sequence ID" value="CEM33141.1"/>
    <property type="molecule type" value="Genomic_DNA"/>
</dbReference>
<name>A0A0G4GRG2_9ALVE</name>
<accession>A0A0G4GRG2</accession>
<dbReference type="AlphaFoldDB" id="A0A0G4GRG2"/>
<dbReference type="VEuPathDB" id="CryptoDB:Cvel_23060"/>
<sequence>MIPCCGVVMDLHKGKELPYNLAKEVRPPVRHQLLDKAIPADDLLEKNLCNNLCGDLWQGKGLWPSCEGTRDDKDKSVASMGGRQRTFHVNADLLEGSSGDGNELQTGGTNKGEDLTEVLQVLGITAREDNHIIDVDKCYLSWERCEDERHCSLEKGGCVD</sequence>
<dbReference type="PhylomeDB" id="A0A0G4GRG2"/>
<organism evidence="1">
    <name type="scientific">Chromera velia CCMP2878</name>
    <dbReference type="NCBI Taxonomy" id="1169474"/>
    <lineage>
        <taxon>Eukaryota</taxon>
        <taxon>Sar</taxon>
        <taxon>Alveolata</taxon>
        <taxon>Colpodellida</taxon>
        <taxon>Chromeraceae</taxon>
        <taxon>Chromera</taxon>
    </lineage>
</organism>
<gene>
    <name evidence="1" type="ORF">Cvel_23060</name>
</gene>
<protein>
    <submittedName>
        <fullName evidence="1">Uncharacterized protein</fullName>
    </submittedName>
</protein>
<evidence type="ECO:0000313" key="1">
    <source>
        <dbReference type="EMBL" id="CEM33141.1"/>
    </source>
</evidence>
<reference evidence="1" key="1">
    <citation type="submission" date="2014-11" db="EMBL/GenBank/DDBJ databases">
        <authorList>
            <person name="Otto D Thomas"/>
            <person name="Naeem Raeece"/>
        </authorList>
    </citation>
    <scope>NUCLEOTIDE SEQUENCE</scope>
</reference>